<gene>
    <name evidence="1" type="primary">pol_1810</name>
    <name evidence="1" type="ORF">TNCV_4066941</name>
</gene>
<dbReference type="InterPro" id="IPR012337">
    <property type="entry name" value="RNaseH-like_sf"/>
</dbReference>
<evidence type="ECO:0000313" key="1">
    <source>
        <dbReference type="EMBL" id="GFY30444.1"/>
    </source>
</evidence>
<dbReference type="InterPro" id="IPR050951">
    <property type="entry name" value="Retrovirus_Pol_polyprotein"/>
</dbReference>
<dbReference type="GO" id="GO:0003676">
    <property type="term" value="F:nucleic acid binding"/>
    <property type="evidence" value="ECO:0007669"/>
    <property type="project" value="InterPro"/>
</dbReference>
<name>A0A8X6W920_TRICX</name>
<dbReference type="InterPro" id="IPR036397">
    <property type="entry name" value="RNaseH_sf"/>
</dbReference>
<reference evidence="1" key="1">
    <citation type="submission" date="2020-08" db="EMBL/GenBank/DDBJ databases">
        <title>Multicomponent nature underlies the extraordinary mechanical properties of spider dragline silk.</title>
        <authorList>
            <person name="Kono N."/>
            <person name="Nakamura H."/>
            <person name="Mori M."/>
            <person name="Yoshida Y."/>
            <person name="Ohtoshi R."/>
            <person name="Malay A.D."/>
            <person name="Moran D.A.P."/>
            <person name="Tomita M."/>
            <person name="Numata K."/>
            <person name="Arakawa K."/>
        </authorList>
    </citation>
    <scope>NUCLEOTIDE SEQUENCE</scope>
</reference>
<dbReference type="PANTHER" id="PTHR37984">
    <property type="entry name" value="PROTEIN CBG26694"/>
    <property type="match status" value="1"/>
</dbReference>
<dbReference type="SUPFAM" id="SSF53098">
    <property type="entry name" value="Ribonuclease H-like"/>
    <property type="match status" value="1"/>
</dbReference>
<dbReference type="EMBL" id="BMAU01021392">
    <property type="protein sequence ID" value="GFY30444.1"/>
    <property type="molecule type" value="Genomic_DNA"/>
</dbReference>
<dbReference type="Proteomes" id="UP000887159">
    <property type="component" value="Unassembled WGS sequence"/>
</dbReference>
<evidence type="ECO:0000313" key="2">
    <source>
        <dbReference type="Proteomes" id="UP000887159"/>
    </source>
</evidence>
<proteinExistence type="predicted"/>
<organism evidence="1 2">
    <name type="scientific">Trichonephila clavipes</name>
    <name type="common">Golden silk orbweaver</name>
    <name type="synonym">Nephila clavipes</name>
    <dbReference type="NCBI Taxonomy" id="2585209"/>
    <lineage>
        <taxon>Eukaryota</taxon>
        <taxon>Metazoa</taxon>
        <taxon>Ecdysozoa</taxon>
        <taxon>Arthropoda</taxon>
        <taxon>Chelicerata</taxon>
        <taxon>Arachnida</taxon>
        <taxon>Araneae</taxon>
        <taxon>Araneomorphae</taxon>
        <taxon>Entelegynae</taxon>
        <taxon>Araneoidea</taxon>
        <taxon>Nephilidae</taxon>
        <taxon>Trichonephila</taxon>
    </lineage>
</organism>
<comment type="caution">
    <text evidence="1">The sequence shown here is derived from an EMBL/GenBank/DDBJ whole genome shotgun (WGS) entry which is preliminary data.</text>
</comment>
<accession>A0A8X6W920</accession>
<dbReference type="PANTHER" id="PTHR37984:SF5">
    <property type="entry name" value="PROTEIN NYNRIN-LIKE"/>
    <property type="match status" value="1"/>
</dbReference>
<protein>
    <submittedName>
        <fullName evidence="1">Retrovirus-related Pol polyprotein from transposon 17.6</fullName>
    </submittedName>
</protein>
<dbReference type="AlphaFoldDB" id="A0A8X6W920"/>
<keyword evidence="2" id="KW-1185">Reference proteome</keyword>
<sequence length="240" mass="28040">MEAEIIKLIHENDHFSVGKTEEIVKKEFFIPNLTNVVKKSSAFTSILINDYCDEENIQHLEIATDVPRENGQVERIHRTLIPVLTKLSLDDSTKSYKYVDRLQRLLNSTKCRSTKWTSFELLVGTKMRNREDILIKDLLLEEMEKLLLEQREFLRNDAKKNHEILQSENRKTYNRRRKKASLYKEGDLVAIQRTQFGAALKLRPKFLGLYKVTKLNSKERYEVEKVGQHEGPNSTTTSAD</sequence>
<dbReference type="Gene3D" id="3.30.420.10">
    <property type="entry name" value="Ribonuclease H-like superfamily/Ribonuclease H"/>
    <property type="match status" value="1"/>
</dbReference>